<dbReference type="Proteomes" id="UP000788419">
    <property type="component" value="Unassembled WGS sequence"/>
</dbReference>
<dbReference type="PANTHER" id="PTHR28008">
    <property type="entry name" value="DOMAIN PROTEIN, PUTATIVE (AFU_ORTHOLOGUE AFUA_3G10980)-RELATED"/>
    <property type="match status" value="1"/>
</dbReference>
<protein>
    <recommendedName>
        <fullName evidence="4">VanZ family protein</fullName>
    </recommendedName>
</protein>
<keyword evidence="1" id="KW-1133">Transmembrane helix</keyword>
<evidence type="ECO:0000313" key="2">
    <source>
        <dbReference type="EMBL" id="KAF1697371.1"/>
    </source>
</evidence>
<keyword evidence="3" id="KW-1185">Reference proteome</keyword>
<reference evidence="2 3" key="1">
    <citation type="submission" date="2017-10" db="EMBL/GenBank/DDBJ databases">
        <title>Whole genome sequencing of members of genus Pseudoxanthomonas.</title>
        <authorList>
            <person name="Kumar S."/>
            <person name="Bansal K."/>
            <person name="Kaur A."/>
            <person name="Patil P."/>
            <person name="Sharma S."/>
            <person name="Patil P.B."/>
        </authorList>
    </citation>
    <scope>NUCLEOTIDE SEQUENCE [LARGE SCALE GENOMIC DNA]</scope>
    <source>
        <strain evidence="2 3">DSM 17801</strain>
    </source>
</reference>
<gene>
    <name evidence="2" type="ORF">CSC65_00400</name>
</gene>
<keyword evidence="1" id="KW-0812">Transmembrane</keyword>
<dbReference type="PANTHER" id="PTHR28008:SF1">
    <property type="entry name" value="DOMAIN PROTEIN, PUTATIVE (AFU_ORTHOLOGUE AFUA_3G10980)-RELATED"/>
    <property type="match status" value="1"/>
</dbReference>
<feature type="transmembrane region" description="Helical" evidence="1">
    <location>
        <begin position="67"/>
        <end position="87"/>
    </location>
</feature>
<organism evidence="2 3">
    <name type="scientific">Pseudoxanthomonas daejeonensis</name>
    <dbReference type="NCBI Taxonomy" id="266062"/>
    <lineage>
        <taxon>Bacteria</taxon>
        <taxon>Pseudomonadati</taxon>
        <taxon>Pseudomonadota</taxon>
        <taxon>Gammaproteobacteria</taxon>
        <taxon>Lysobacterales</taxon>
        <taxon>Lysobacteraceae</taxon>
        <taxon>Pseudoxanthomonas</taxon>
    </lineage>
</organism>
<accession>A0ABQ6ZB94</accession>
<keyword evidence="1" id="KW-0472">Membrane</keyword>
<dbReference type="EMBL" id="PDWN01000001">
    <property type="protein sequence ID" value="KAF1697371.1"/>
    <property type="molecule type" value="Genomic_DNA"/>
</dbReference>
<feature type="transmembrane region" description="Helical" evidence="1">
    <location>
        <begin position="99"/>
        <end position="117"/>
    </location>
</feature>
<proteinExistence type="predicted"/>
<name>A0ABQ6ZB94_9GAMM</name>
<feature type="transmembrane region" description="Helical" evidence="1">
    <location>
        <begin position="44"/>
        <end position="62"/>
    </location>
</feature>
<comment type="caution">
    <text evidence="2">The sequence shown here is derived from an EMBL/GenBank/DDBJ whole genome shotgun (WGS) entry which is preliminary data.</text>
</comment>
<sequence>MSPLKRFRRPWLWLGLWSFAVLLVIVFSLTPPPPVELPRHGDKLEHLLAYALLAAAAVQVFAHGRYLLSVAAGLVLMGIALELAQGALTSTRMADPADALANGVGVGLGMLTALTPWRDALLRYERGHG</sequence>
<dbReference type="RefSeq" id="WP_162407990.1">
    <property type="nucleotide sequence ID" value="NZ_CP093331.1"/>
</dbReference>
<evidence type="ECO:0000313" key="3">
    <source>
        <dbReference type="Proteomes" id="UP000788419"/>
    </source>
</evidence>
<evidence type="ECO:0008006" key="4">
    <source>
        <dbReference type="Google" id="ProtNLM"/>
    </source>
</evidence>
<evidence type="ECO:0000256" key="1">
    <source>
        <dbReference type="SAM" id="Phobius"/>
    </source>
</evidence>